<feature type="region of interest" description="Disordered" evidence="1">
    <location>
        <begin position="84"/>
        <end position="141"/>
    </location>
</feature>
<keyword evidence="4" id="KW-1185">Reference proteome</keyword>
<name>A0A8D2DXC5_SCIVU</name>
<dbReference type="Pfam" id="PF01352">
    <property type="entry name" value="KRAB"/>
    <property type="match status" value="1"/>
</dbReference>
<dbReference type="Ensembl" id="ENSSVLT00005034491.1">
    <property type="protein sequence ID" value="ENSSVLP00005031062.1"/>
    <property type="gene ID" value="ENSSVLG00005024477.1"/>
</dbReference>
<accession>A0A8D2DXC5</accession>
<dbReference type="PANTHER" id="PTHR23232">
    <property type="entry name" value="KRAB DOMAIN C2H2 ZINC FINGER"/>
    <property type="match status" value="1"/>
</dbReference>
<dbReference type="CDD" id="cd07765">
    <property type="entry name" value="KRAB_A-box"/>
    <property type="match status" value="1"/>
</dbReference>
<evidence type="ECO:0000313" key="4">
    <source>
        <dbReference type="Proteomes" id="UP000694564"/>
    </source>
</evidence>
<dbReference type="OrthoDB" id="5422061at2759"/>
<reference evidence="3" key="2">
    <citation type="submission" date="2025-09" db="UniProtKB">
        <authorList>
            <consortium name="Ensembl"/>
        </authorList>
    </citation>
    <scope>IDENTIFICATION</scope>
</reference>
<sequence length="168" mass="19226">VPSAREKGSLLHVRIQDTVALGDLAIYFSQEEWQWLNLIQKDFYEAVMLENDRNLVSLGLSSRRPNVTTLLEKEKAPWIVALPRRCRDPDSRSKKSPPNQCNKSRQSGSQKPVSANKRFHGEQGLPQSPFLSKSRKENSGKKSFKCKSCAKTFSGSFFFFFFFLICVF</sequence>
<dbReference type="Gene3D" id="6.10.140.140">
    <property type="match status" value="1"/>
</dbReference>
<dbReference type="PROSITE" id="PS50805">
    <property type="entry name" value="KRAB"/>
    <property type="match status" value="1"/>
</dbReference>
<dbReference type="PANTHER" id="PTHR23232:SF157">
    <property type="entry name" value="ZINC FINGER PROTEIN 525"/>
    <property type="match status" value="1"/>
</dbReference>
<dbReference type="InterPro" id="IPR036051">
    <property type="entry name" value="KRAB_dom_sf"/>
</dbReference>
<dbReference type="AlphaFoldDB" id="A0A8D2DXC5"/>
<dbReference type="InterPro" id="IPR050169">
    <property type="entry name" value="Krueppel_C2H2_ZnF"/>
</dbReference>
<reference evidence="3" key="1">
    <citation type="submission" date="2025-08" db="UniProtKB">
        <authorList>
            <consortium name="Ensembl"/>
        </authorList>
    </citation>
    <scope>IDENTIFICATION</scope>
</reference>
<evidence type="ECO:0000259" key="2">
    <source>
        <dbReference type="PROSITE" id="PS50805"/>
    </source>
</evidence>
<feature type="domain" description="KRAB" evidence="2">
    <location>
        <begin position="19"/>
        <end position="90"/>
    </location>
</feature>
<dbReference type="InterPro" id="IPR001909">
    <property type="entry name" value="KRAB"/>
</dbReference>
<dbReference type="GO" id="GO:0006355">
    <property type="term" value="P:regulation of DNA-templated transcription"/>
    <property type="evidence" value="ECO:0007669"/>
    <property type="project" value="InterPro"/>
</dbReference>
<proteinExistence type="predicted"/>
<evidence type="ECO:0000256" key="1">
    <source>
        <dbReference type="SAM" id="MobiDB-lite"/>
    </source>
</evidence>
<evidence type="ECO:0000313" key="3">
    <source>
        <dbReference type="Ensembl" id="ENSSVLP00005031062.1"/>
    </source>
</evidence>
<dbReference type="SMART" id="SM00349">
    <property type="entry name" value="KRAB"/>
    <property type="match status" value="1"/>
</dbReference>
<feature type="compositionally biased region" description="Polar residues" evidence="1">
    <location>
        <begin position="96"/>
        <end position="113"/>
    </location>
</feature>
<protein>
    <recommendedName>
        <fullName evidence="2">KRAB domain-containing protein</fullName>
    </recommendedName>
</protein>
<dbReference type="Proteomes" id="UP000694564">
    <property type="component" value="Chromosome 10"/>
</dbReference>
<dbReference type="GeneTree" id="ENSGT00390000021477"/>
<organism evidence="3 4">
    <name type="scientific">Sciurus vulgaris</name>
    <name type="common">Eurasian red squirrel</name>
    <dbReference type="NCBI Taxonomy" id="55149"/>
    <lineage>
        <taxon>Eukaryota</taxon>
        <taxon>Metazoa</taxon>
        <taxon>Chordata</taxon>
        <taxon>Craniata</taxon>
        <taxon>Vertebrata</taxon>
        <taxon>Euteleostomi</taxon>
        <taxon>Mammalia</taxon>
        <taxon>Eutheria</taxon>
        <taxon>Euarchontoglires</taxon>
        <taxon>Glires</taxon>
        <taxon>Rodentia</taxon>
        <taxon>Sciuromorpha</taxon>
        <taxon>Sciuridae</taxon>
        <taxon>Sciurinae</taxon>
        <taxon>Sciurini</taxon>
        <taxon>Sciurus</taxon>
    </lineage>
</organism>
<dbReference type="SUPFAM" id="SSF109640">
    <property type="entry name" value="KRAB domain (Kruppel-associated box)"/>
    <property type="match status" value="1"/>
</dbReference>